<dbReference type="GeneID" id="89230906"/>
<organism evidence="2 3">
    <name type="scientific">Methanolapillus millepedarum</name>
    <dbReference type="NCBI Taxonomy" id="3028296"/>
    <lineage>
        <taxon>Archaea</taxon>
        <taxon>Methanobacteriati</taxon>
        <taxon>Methanobacteriota</taxon>
        <taxon>Stenosarchaea group</taxon>
        <taxon>Methanomicrobia</taxon>
        <taxon>Methanosarcinales</taxon>
        <taxon>Methanosarcinaceae</taxon>
        <taxon>Methanolapillus</taxon>
    </lineage>
</organism>
<proteinExistence type="predicted"/>
<keyword evidence="1" id="KW-0472">Membrane</keyword>
<dbReference type="RefSeq" id="WP_338102564.1">
    <property type="nucleotide sequence ID" value="NZ_CP131060.1"/>
</dbReference>
<dbReference type="AlphaFoldDB" id="A0AA96VGR2"/>
<keyword evidence="3" id="KW-1185">Reference proteome</keyword>
<evidence type="ECO:0000256" key="1">
    <source>
        <dbReference type="SAM" id="Phobius"/>
    </source>
</evidence>
<accession>A0AA96VGR2</accession>
<evidence type="ECO:0000313" key="3">
    <source>
        <dbReference type="Proteomes" id="UP001303587"/>
    </source>
</evidence>
<dbReference type="EMBL" id="CP131060">
    <property type="protein sequence ID" value="WNY26237.1"/>
    <property type="molecule type" value="Genomic_DNA"/>
</dbReference>
<reference evidence="2 3" key="1">
    <citation type="submission" date="2023-07" db="EMBL/GenBank/DDBJ databases">
        <title>Closed genoem sequence of Methanosarcinaceae archaeon Ac7.</title>
        <authorList>
            <person name="Poehlein A."/>
            <person name="Protasov E."/>
            <person name="Platt K."/>
            <person name="Reeh H."/>
            <person name="Daniel R."/>
            <person name="Brune A."/>
        </authorList>
    </citation>
    <scope>NUCLEOTIDE SEQUENCE [LARGE SCALE GENOMIC DNA]</scope>
    <source>
        <strain evidence="2 3">Ac7</strain>
    </source>
</reference>
<gene>
    <name evidence="2" type="ORF">MsAc7_18130</name>
</gene>
<evidence type="ECO:0000313" key="2">
    <source>
        <dbReference type="EMBL" id="WNY26237.1"/>
    </source>
</evidence>
<dbReference type="Proteomes" id="UP001303587">
    <property type="component" value="Chromosome"/>
</dbReference>
<keyword evidence="1" id="KW-1133">Transmembrane helix</keyword>
<feature type="transmembrane region" description="Helical" evidence="1">
    <location>
        <begin position="49"/>
        <end position="66"/>
    </location>
</feature>
<sequence length="72" mass="8198">MDLGEKIDGMSRRYLKKPPSCIKPADADETTCPLSDYISFKRTLSDFDLSFSSFLLFSTLSSLFLFSKMIED</sequence>
<protein>
    <submittedName>
        <fullName evidence="2">Uncharacterized protein</fullName>
    </submittedName>
</protein>
<keyword evidence="1" id="KW-0812">Transmembrane</keyword>
<name>A0AA96VGR2_9EURY</name>